<evidence type="ECO:0000313" key="6">
    <source>
        <dbReference type="Proteomes" id="UP000239068"/>
    </source>
</evidence>
<keyword evidence="1" id="KW-0433">Leucine-rich repeat</keyword>
<feature type="domain" description="Secretion system C-terminal sorting" evidence="4">
    <location>
        <begin position="297"/>
        <end position="349"/>
    </location>
</feature>
<dbReference type="OrthoDB" id="3179827at2"/>
<keyword evidence="2" id="KW-0732">Signal</keyword>
<evidence type="ECO:0000256" key="3">
    <source>
        <dbReference type="ARBA" id="ARBA00022737"/>
    </source>
</evidence>
<accession>A0A2S7WGQ2</accession>
<evidence type="ECO:0000256" key="1">
    <source>
        <dbReference type="ARBA" id="ARBA00022614"/>
    </source>
</evidence>
<evidence type="ECO:0000313" key="5">
    <source>
        <dbReference type="EMBL" id="PQJ76794.1"/>
    </source>
</evidence>
<dbReference type="GO" id="GO:0035591">
    <property type="term" value="F:signaling adaptor activity"/>
    <property type="evidence" value="ECO:0007669"/>
    <property type="project" value="TreeGrafter"/>
</dbReference>
<keyword evidence="6" id="KW-1185">Reference proteome</keyword>
<dbReference type="Proteomes" id="UP000239068">
    <property type="component" value="Unassembled WGS sequence"/>
</dbReference>
<reference evidence="5 6" key="1">
    <citation type="submission" date="2016-12" db="EMBL/GenBank/DDBJ databases">
        <title>Trade-off between light-utilization and light-protection in marine flavobacteria.</title>
        <authorList>
            <person name="Kumagai Y."/>
            <person name="Yoshizawa S."/>
            <person name="Kogure K."/>
            <person name="Iwasaki W."/>
        </authorList>
    </citation>
    <scope>NUCLEOTIDE SEQUENCE [LARGE SCALE GENOMIC DNA]</scope>
    <source>
        <strain evidence="5 6">ATCC 43844</strain>
    </source>
</reference>
<name>A0A2S7WGQ2_9FLAO</name>
<keyword evidence="3" id="KW-0677">Repeat</keyword>
<dbReference type="Gene3D" id="3.80.10.10">
    <property type="entry name" value="Ribonuclease Inhibitor"/>
    <property type="match status" value="1"/>
</dbReference>
<dbReference type="EMBL" id="MSCM01000002">
    <property type="protein sequence ID" value="PQJ76794.1"/>
    <property type="molecule type" value="Genomic_DNA"/>
</dbReference>
<organism evidence="5 6">
    <name type="scientific">Polaribacter glomeratus</name>
    <dbReference type="NCBI Taxonomy" id="102"/>
    <lineage>
        <taxon>Bacteria</taxon>
        <taxon>Pseudomonadati</taxon>
        <taxon>Bacteroidota</taxon>
        <taxon>Flavobacteriia</taxon>
        <taxon>Flavobacteriales</taxon>
        <taxon>Flavobacteriaceae</taxon>
    </lineage>
</organism>
<evidence type="ECO:0000259" key="4">
    <source>
        <dbReference type="Pfam" id="PF18962"/>
    </source>
</evidence>
<dbReference type="InterPro" id="IPR052574">
    <property type="entry name" value="CDIRP"/>
</dbReference>
<dbReference type="AlphaFoldDB" id="A0A2S7WGQ2"/>
<evidence type="ECO:0000256" key="2">
    <source>
        <dbReference type="ARBA" id="ARBA00022729"/>
    </source>
</evidence>
<dbReference type="PANTHER" id="PTHR47566:SF1">
    <property type="entry name" value="PROTEIN NUD1"/>
    <property type="match status" value="1"/>
</dbReference>
<gene>
    <name evidence="5" type="ORF">BTO16_13015</name>
</gene>
<dbReference type="NCBIfam" id="TIGR04183">
    <property type="entry name" value="Por_Secre_tail"/>
    <property type="match status" value="1"/>
</dbReference>
<sequence length="351" mass="40062">MRYHSLLFYFFIFIISFTYGQHTNIPDINFEEKLINLGIDTTIDGKVLNSNIENITNLNVSNSQITDLTGIEGFVDLMRLNCDDNQLQSINVNTNIYLEYLSCSTNKLESLDVTNNVYLKDLFFFGNQLTSIDLSNNTFLKYISSGYNNLKNLDLSNNTFLQDLLCNDNSLTNLDISLNTSLQYLDCSSNKLVSINITDNNFIQNFYCFNNKLTSLNLKNDNNTILDNFNATNNFNLNCIQVDDVNYSSTNSSWIKDASGSYSESCSTASIASKDILKSIRLIVLKQQKVKIITPVNVSFKIYNINGSEVLEEENLIKKKTILDLNRFSVGVYILHLQHKNVQFSKKFILY</sequence>
<comment type="caution">
    <text evidence="5">The sequence shown here is derived from an EMBL/GenBank/DDBJ whole genome shotgun (WGS) entry which is preliminary data.</text>
</comment>
<proteinExistence type="predicted"/>
<protein>
    <recommendedName>
        <fullName evidence="4">Secretion system C-terminal sorting domain-containing protein</fullName>
    </recommendedName>
</protein>
<dbReference type="InterPro" id="IPR032675">
    <property type="entry name" value="LRR_dom_sf"/>
</dbReference>
<dbReference type="RefSeq" id="WP_105022110.1">
    <property type="nucleotide sequence ID" value="NZ_MSCM01000002.1"/>
</dbReference>
<dbReference type="InterPro" id="IPR026444">
    <property type="entry name" value="Secre_tail"/>
</dbReference>
<dbReference type="Pfam" id="PF18962">
    <property type="entry name" value="Por_Secre_tail"/>
    <property type="match status" value="1"/>
</dbReference>
<dbReference type="PANTHER" id="PTHR47566">
    <property type="match status" value="1"/>
</dbReference>
<dbReference type="SUPFAM" id="SSF52058">
    <property type="entry name" value="L domain-like"/>
    <property type="match status" value="1"/>
</dbReference>